<evidence type="ECO:0000259" key="6">
    <source>
        <dbReference type="PROSITE" id="PS50975"/>
    </source>
</evidence>
<feature type="domain" description="ATP-grasp" evidence="6">
    <location>
        <begin position="242"/>
        <end position="446"/>
    </location>
</feature>
<feature type="region of interest" description="Disordered" evidence="5">
    <location>
        <begin position="552"/>
        <end position="581"/>
    </location>
</feature>
<proteinExistence type="predicted"/>
<organism evidence="7">
    <name type="scientific">Chrysotila carterae</name>
    <name type="common">Marine alga</name>
    <name type="synonym">Syracosphaera carterae</name>
    <dbReference type="NCBI Taxonomy" id="13221"/>
    <lineage>
        <taxon>Eukaryota</taxon>
        <taxon>Haptista</taxon>
        <taxon>Haptophyta</taxon>
        <taxon>Prymnesiophyceae</taxon>
        <taxon>Isochrysidales</taxon>
        <taxon>Isochrysidaceae</taxon>
        <taxon>Chrysotila</taxon>
    </lineage>
</organism>
<keyword evidence="3 4" id="KW-0067">ATP-binding</keyword>
<dbReference type="Pfam" id="PF13535">
    <property type="entry name" value="ATP-grasp_4"/>
    <property type="match status" value="1"/>
</dbReference>
<dbReference type="PANTHER" id="PTHR43585:SF2">
    <property type="entry name" value="ATP-GRASP ENZYME FSQD"/>
    <property type="match status" value="1"/>
</dbReference>
<sequence>MLNRTSAANSLKGDNLQSLTEAVRGAMTISSPTRKQLCIHFGARPIRQLIWYDPTSTDALDAMLRSACGLSPTEQYLLCEDGGAPVALSSSLPSGLTLHVSYVPKLATPSEVAIACDANIPTAGADAIVIIDPISTGAVLAHMAVHRNRVRVITVWSENVPVELRKFVAKGLGVPHAGVIQHKKGGIKETAAAVLALNIPVVAVLVGCETGVLLGDLLSEALQMPSNGTGKSGLRRNKFFQTEAIREAGLNACGQRLAHTREDVEKFLSASPDVNFKAVVKPVEGAGSDGVFICDSHAQVRKAFASLEGTKNVLGLDNYSVLLQEYLKGDEYVVDSVSRDGVHKCVAIWKYDKRVFNGAPVVYYGMRLMPIDSEPQLESMVRYTFSVLDTLGIKHGAMHSEIKLEERGPVVVEINCRLHGGEGTWAPMAEACLGYSAVSAALDAAVDPAAFSMLPTRPANFKAHAMEAKLRSSVEGILTRIDEDKWKEIISMSSFKTCMLTAVVGQPIVKTIDAVTASGNINLINEDPKKLEADYKRLHELADDLFEARPADERRSTMAERATAAERESVAAGSYEPPASG</sequence>
<evidence type="ECO:0000256" key="4">
    <source>
        <dbReference type="PROSITE-ProRule" id="PRU00409"/>
    </source>
</evidence>
<evidence type="ECO:0000256" key="5">
    <source>
        <dbReference type="SAM" id="MobiDB-lite"/>
    </source>
</evidence>
<evidence type="ECO:0000256" key="2">
    <source>
        <dbReference type="ARBA" id="ARBA00022741"/>
    </source>
</evidence>
<dbReference type="InterPro" id="IPR052032">
    <property type="entry name" value="ATP-dep_AA_Ligase"/>
</dbReference>
<dbReference type="GO" id="GO:0005524">
    <property type="term" value="F:ATP binding"/>
    <property type="evidence" value="ECO:0007669"/>
    <property type="project" value="UniProtKB-UniRule"/>
</dbReference>
<dbReference type="PANTHER" id="PTHR43585">
    <property type="entry name" value="FUMIPYRROLE BIOSYNTHESIS PROTEIN C"/>
    <property type="match status" value="1"/>
</dbReference>
<dbReference type="EMBL" id="HBIZ01061755">
    <property type="protein sequence ID" value="CAE0785566.1"/>
    <property type="molecule type" value="Transcribed_RNA"/>
</dbReference>
<dbReference type="InterPro" id="IPR011761">
    <property type="entry name" value="ATP-grasp"/>
</dbReference>
<accession>A0A7S4C380</accession>
<evidence type="ECO:0000313" key="7">
    <source>
        <dbReference type="EMBL" id="CAE0785566.1"/>
    </source>
</evidence>
<dbReference type="SUPFAM" id="SSF56059">
    <property type="entry name" value="Glutathione synthetase ATP-binding domain-like"/>
    <property type="match status" value="1"/>
</dbReference>
<keyword evidence="1" id="KW-0436">Ligase</keyword>
<dbReference type="Gene3D" id="3.30.470.20">
    <property type="entry name" value="ATP-grasp fold, B domain"/>
    <property type="match status" value="1"/>
</dbReference>
<evidence type="ECO:0000256" key="3">
    <source>
        <dbReference type="ARBA" id="ARBA00022840"/>
    </source>
</evidence>
<gene>
    <name evidence="7" type="ORF">PCAR00345_LOCUS38274</name>
</gene>
<keyword evidence="2 4" id="KW-0547">Nucleotide-binding</keyword>
<dbReference type="AlphaFoldDB" id="A0A7S4C380"/>
<name>A0A7S4C380_CHRCT</name>
<feature type="compositionally biased region" description="Basic and acidic residues" evidence="5">
    <location>
        <begin position="552"/>
        <end position="569"/>
    </location>
</feature>
<protein>
    <recommendedName>
        <fullName evidence="6">ATP-grasp domain-containing protein</fullName>
    </recommendedName>
</protein>
<reference evidence="7" key="1">
    <citation type="submission" date="2021-01" db="EMBL/GenBank/DDBJ databases">
        <authorList>
            <person name="Corre E."/>
            <person name="Pelletier E."/>
            <person name="Niang G."/>
            <person name="Scheremetjew M."/>
            <person name="Finn R."/>
            <person name="Kale V."/>
            <person name="Holt S."/>
            <person name="Cochrane G."/>
            <person name="Meng A."/>
            <person name="Brown T."/>
            <person name="Cohen L."/>
        </authorList>
    </citation>
    <scope>NUCLEOTIDE SEQUENCE</scope>
    <source>
        <strain evidence="7">CCMP645</strain>
    </source>
</reference>
<dbReference type="GO" id="GO:0016874">
    <property type="term" value="F:ligase activity"/>
    <property type="evidence" value="ECO:0007669"/>
    <property type="project" value="UniProtKB-KW"/>
</dbReference>
<evidence type="ECO:0000256" key="1">
    <source>
        <dbReference type="ARBA" id="ARBA00022598"/>
    </source>
</evidence>
<dbReference type="PROSITE" id="PS50975">
    <property type="entry name" value="ATP_GRASP"/>
    <property type="match status" value="1"/>
</dbReference>
<dbReference type="GO" id="GO:0046872">
    <property type="term" value="F:metal ion binding"/>
    <property type="evidence" value="ECO:0007669"/>
    <property type="project" value="InterPro"/>
</dbReference>